<proteinExistence type="predicted"/>
<reference evidence="1 2" key="1">
    <citation type="submission" date="2023-01" db="EMBL/GenBank/DDBJ databases">
        <title>Analysis of 21 Apiospora genomes using comparative genomics revels a genus with tremendous synthesis potential of carbohydrate active enzymes and secondary metabolites.</title>
        <authorList>
            <person name="Sorensen T."/>
        </authorList>
    </citation>
    <scope>NUCLEOTIDE SEQUENCE [LARGE SCALE GENOMIC DNA]</scope>
    <source>
        <strain evidence="1 2">CBS 117206</strain>
    </source>
</reference>
<accession>A0AAW0R709</accession>
<evidence type="ECO:0000313" key="2">
    <source>
        <dbReference type="Proteomes" id="UP001392437"/>
    </source>
</evidence>
<sequence length="308" mass="34019">MSFPGSNPTKPLGGLPQLDPLPDDIDIFTFYQRVFCTSSKQAEDNNTSSVNWWYHGFVTIQGDGAPPMLMLEAHNLVSCRLRETNSDGELKIDWVILVQFDDVYSDESSTSIHNPLTGHTAETPIPFFHPPGTFTARRKSKSELSLLIERPGIPSYQGQIVAGVMPNDRGRVCLIQTQPQQTSSSDGTNTYTQLTLMLTVSLSEARGDRNTTVGLPGCGVFWGFQHGPLNTLFGFDEGTYGEFRTQGKLVKGETGEAVVPRLWSRYKTDFPGFFDDEGALSPDWDGLFSGRLKGDGLNTRVLRLDEIG</sequence>
<evidence type="ECO:0000313" key="1">
    <source>
        <dbReference type="EMBL" id="KAK8129667.1"/>
    </source>
</evidence>
<dbReference type="Proteomes" id="UP001392437">
    <property type="component" value="Unassembled WGS sequence"/>
</dbReference>
<gene>
    <name evidence="1" type="ORF">PG999_002047</name>
</gene>
<keyword evidence="2" id="KW-1185">Reference proteome</keyword>
<organism evidence="1 2">
    <name type="scientific">Apiospora kogelbergensis</name>
    <dbReference type="NCBI Taxonomy" id="1337665"/>
    <lineage>
        <taxon>Eukaryota</taxon>
        <taxon>Fungi</taxon>
        <taxon>Dikarya</taxon>
        <taxon>Ascomycota</taxon>
        <taxon>Pezizomycotina</taxon>
        <taxon>Sordariomycetes</taxon>
        <taxon>Xylariomycetidae</taxon>
        <taxon>Amphisphaeriales</taxon>
        <taxon>Apiosporaceae</taxon>
        <taxon>Apiospora</taxon>
    </lineage>
</organism>
<comment type="caution">
    <text evidence="1">The sequence shown here is derived from an EMBL/GenBank/DDBJ whole genome shotgun (WGS) entry which is preliminary data.</text>
</comment>
<evidence type="ECO:0008006" key="3">
    <source>
        <dbReference type="Google" id="ProtNLM"/>
    </source>
</evidence>
<protein>
    <recommendedName>
        <fullName evidence="3">Acetoacetate decarboxylase (ADC)</fullName>
    </recommendedName>
</protein>
<dbReference type="EMBL" id="JAQQWP010000002">
    <property type="protein sequence ID" value="KAK8129667.1"/>
    <property type="molecule type" value="Genomic_DNA"/>
</dbReference>
<name>A0AAW0R709_9PEZI</name>
<dbReference type="AlphaFoldDB" id="A0AAW0R709"/>